<evidence type="ECO:0000313" key="4">
    <source>
        <dbReference type="Proteomes" id="UP001443914"/>
    </source>
</evidence>
<dbReference type="InterPro" id="IPR006011">
    <property type="entry name" value="Syntaxin_N"/>
</dbReference>
<dbReference type="GO" id="GO:0016020">
    <property type="term" value="C:membrane"/>
    <property type="evidence" value="ECO:0007669"/>
    <property type="project" value="InterPro"/>
</dbReference>
<comment type="caution">
    <text evidence="3">The sequence shown here is derived from an EMBL/GenBank/DDBJ whole genome shotgun (WGS) entry which is preliminary data.</text>
</comment>
<dbReference type="Gene3D" id="1.20.58.70">
    <property type="match status" value="1"/>
</dbReference>
<gene>
    <name evidence="3" type="ORF">RND81_08G145000</name>
</gene>
<keyword evidence="1" id="KW-0653">Protein transport</keyword>
<dbReference type="AlphaFoldDB" id="A0AAW1J7B5"/>
<evidence type="ECO:0000313" key="3">
    <source>
        <dbReference type="EMBL" id="KAK9698977.1"/>
    </source>
</evidence>
<dbReference type="InterPro" id="IPR010989">
    <property type="entry name" value="SNARE"/>
</dbReference>
<dbReference type="Proteomes" id="UP001443914">
    <property type="component" value="Unassembled WGS sequence"/>
</dbReference>
<name>A0AAW1J7B5_SAPOF</name>
<sequence length="74" mass="8276">MSFQDLEAGFGRPLTSSNLVNAKQDPTRAVASGIFQINTAVSRLQRLVNSLGTRRDNPELREKLYVYLLSFSNC</sequence>
<organism evidence="3 4">
    <name type="scientific">Saponaria officinalis</name>
    <name type="common">Common soapwort</name>
    <name type="synonym">Lychnis saponaria</name>
    <dbReference type="NCBI Taxonomy" id="3572"/>
    <lineage>
        <taxon>Eukaryota</taxon>
        <taxon>Viridiplantae</taxon>
        <taxon>Streptophyta</taxon>
        <taxon>Embryophyta</taxon>
        <taxon>Tracheophyta</taxon>
        <taxon>Spermatophyta</taxon>
        <taxon>Magnoliopsida</taxon>
        <taxon>eudicotyledons</taxon>
        <taxon>Gunneridae</taxon>
        <taxon>Pentapetalae</taxon>
        <taxon>Caryophyllales</taxon>
        <taxon>Caryophyllaceae</taxon>
        <taxon>Caryophylleae</taxon>
        <taxon>Saponaria</taxon>
    </lineage>
</organism>
<accession>A0AAW1J7B5</accession>
<dbReference type="GO" id="GO:0016192">
    <property type="term" value="P:vesicle-mediated transport"/>
    <property type="evidence" value="ECO:0007669"/>
    <property type="project" value="InterPro"/>
</dbReference>
<evidence type="ECO:0000259" key="2">
    <source>
        <dbReference type="Pfam" id="PF14523"/>
    </source>
</evidence>
<protein>
    <recommendedName>
        <fullName evidence="2">Syntaxin N-terminal domain-containing protein</fullName>
    </recommendedName>
</protein>
<evidence type="ECO:0000256" key="1">
    <source>
        <dbReference type="ARBA" id="ARBA00022927"/>
    </source>
</evidence>
<dbReference type="SUPFAM" id="SSF47661">
    <property type="entry name" value="t-snare proteins"/>
    <property type="match status" value="1"/>
</dbReference>
<dbReference type="Pfam" id="PF14523">
    <property type="entry name" value="Syntaxin_2"/>
    <property type="match status" value="1"/>
</dbReference>
<dbReference type="GO" id="GO:0015031">
    <property type="term" value="P:protein transport"/>
    <property type="evidence" value="ECO:0007669"/>
    <property type="project" value="UniProtKB-KW"/>
</dbReference>
<keyword evidence="4" id="KW-1185">Reference proteome</keyword>
<reference evidence="3" key="1">
    <citation type="submission" date="2024-03" db="EMBL/GenBank/DDBJ databases">
        <title>WGS assembly of Saponaria officinalis var. Norfolk2.</title>
        <authorList>
            <person name="Jenkins J."/>
            <person name="Shu S."/>
            <person name="Grimwood J."/>
            <person name="Barry K."/>
            <person name="Goodstein D."/>
            <person name="Schmutz J."/>
            <person name="Leebens-Mack J."/>
            <person name="Osbourn A."/>
        </authorList>
    </citation>
    <scope>NUCLEOTIDE SEQUENCE [LARGE SCALE GENOMIC DNA]</scope>
    <source>
        <strain evidence="3">JIC</strain>
    </source>
</reference>
<proteinExistence type="predicted"/>
<dbReference type="EMBL" id="JBDFQZ010000008">
    <property type="protein sequence ID" value="KAK9698977.1"/>
    <property type="molecule type" value="Genomic_DNA"/>
</dbReference>
<keyword evidence="1" id="KW-0813">Transport</keyword>
<feature type="domain" description="Syntaxin N-terminal" evidence="2">
    <location>
        <begin position="28"/>
        <end position="65"/>
    </location>
</feature>